<organism evidence="1 2">
    <name type="scientific">Salinisphaera dokdonensis CL-ES53</name>
    <dbReference type="NCBI Taxonomy" id="1304272"/>
    <lineage>
        <taxon>Bacteria</taxon>
        <taxon>Pseudomonadati</taxon>
        <taxon>Pseudomonadota</taxon>
        <taxon>Gammaproteobacteria</taxon>
        <taxon>Salinisphaerales</taxon>
        <taxon>Salinisphaeraceae</taxon>
        <taxon>Salinisphaera</taxon>
    </lineage>
</organism>
<reference evidence="1 2" key="1">
    <citation type="submission" date="2013-03" db="EMBL/GenBank/DDBJ databases">
        <title>Salinisphaera dokdonensis CL-ES53 Genome Sequencing.</title>
        <authorList>
            <person name="Li C."/>
            <person name="Lai Q."/>
            <person name="Shao Z."/>
        </authorList>
    </citation>
    <scope>NUCLEOTIDE SEQUENCE [LARGE SCALE GENOMIC DNA]</scope>
    <source>
        <strain evidence="1 2">CL-ES53</strain>
    </source>
</reference>
<sequence length="581" mass="64875">MLNNRKSSGSIRRAVIGLHLVLLPLLMGGCVWQAAQFWVAGEQVELRETDPDERPAPADKPKLLILAIDGIDRPLLYRMLKDGELPELAKLLGGDGSGDDFPHAYFERSMVSVLPSSTAVSWATTVTGEDPAHHGVAGNEYFIRKTGTYAAPVPVTISNAEQVLKIYTEGYANDLLEAPTVYERMRETDPGVRVWVGMHQFYTGADRLILTDRTAMLEAFQSYFQEHVVSHLTGKEALSLFRELDEEVVENMDDLMESEPPADVITIYMPGLDHYAHVADRDPDESRTEYLEKAIEPMMKSLRETLEETGALEDRYVLLTSDHGHTRVTHDDRNSLGLDGEGEPPQVLEKAGFTVRPFDLEVDEETFFDTALAYQGALAYVYVADRSTCSDGESPCDWSEPAREEDVEAVAEAYWRNNRDGDLVPEMRDTLDMVLVRTRASDEGEGDVFEVYLGDGKTQRLADYLAANPHPNYVDMPERMQGLADGPHGDRAGDVILVAHNGNRDHPDERFYFASLYQSWHGSPSHRDSDIPLIVANADRSSAEIEQTVQKVLKGESSQRLIGDLILNLRTGEKSSRDDDQ</sequence>
<dbReference type="EMBL" id="APND01000006">
    <property type="protein sequence ID" value="MES1930765.1"/>
    <property type="molecule type" value="Genomic_DNA"/>
</dbReference>
<dbReference type="Gene3D" id="3.40.720.10">
    <property type="entry name" value="Alkaline Phosphatase, subunit A"/>
    <property type="match status" value="1"/>
</dbReference>
<dbReference type="PANTHER" id="PTHR10151:SF120">
    <property type="entry name" value="BIS(5'-ADENOSYL)-TRIPHOSPHATASE"/>
    <property type="match status" value="1"/>
</dbReference>
<gene>
    <name evidence="1" type="ORF">SADO_16018</name>
</gene>
<name>A0ABV2B527_9GAMM</name>
<dbReference type="SUPFAM" id="SSF53649">
    <property type="entry name" value="Alkaline phosphatase-like"/>
    <property type="match status" value="1"/>
</dbReference>
<accession>A0ABV2B527</accession>
<dbReference type="InterPro" id="IPR017850">
    <property type="entry name" value="Alkaline_phosphatase_core_sf"/>
</dbReference>
<comment type="caution">
    <text evidence="1">The sequence shown here is derived from an EMBL/GenBank/DDBJ whole genome shotgun (WGS) entry which is preliminary data.</text>
</comment>
<evidence type="ECO:0000313" key="2">
    <source>
        <dbReference type="Proteomes" id="UP001460888"/>
    </source>
</evidence>
<dbReference type="InterPro" id="IPR002591">
    <property type="entry name" value="Phosphodiest/P_Trfase"/>
</dbReference>
<dbReference type="RefSeq" id="WP_353113290.1">
    <property type="nucleotide sequence ID" value="NZ_APND01000006.1"/>
</dbReference>
<evidence type="ECO:0000313" key="1">
    <source>
        <dbReference type="EMBL" id="MES1930765.1"/>
    </source>
</evidence>
<protein>
    <submittedName>
        <fullName evidence="1">Type I phosphodiesterase/nucleotide pyrophosphatase family protein</fullName>
    </submittedName>
</protein>
<proteinExistence type="predicted"/>
<dbReference type="Proteomes" id="UP001460888">
    <property type="component" value="Unassembled WGS sequence"/>
</dbReference>
<dbReference type="PANTHER" id="PTHR10151">
    <property type="entry name" value="ECTONUCLEOTIDE PYROPHOSPHATASE/PHOSPHODIESTERASE"/>
    <property type="match status" value="1"/>
</dbReference>
<dbReference type="Pfam" id="PF01663">
    <property type="entry name" value="Phosphodiest"/>
    <property type="match status" value="1"/>
</dbReference>
<keyword evidence="2" id="KW-1185">Reference proteome</keyword>
<dbReference type="PROSITE" id="PS51257">
    <property type="entry name" value="PROKAR_LIPOPROTEIN"/>
    <property type="match status" value="1"/>
</dbReference>